<evidence type="ECO:0000313" key="4">
    <source>
        <dbReference type="Proteomes" id="UP000009168"/>
    </source>
</evidence>
<proteinExistence type="predicted"/>
<name>I7LTD9_TETTS</name>
<reference evidence="4" key="1">
    <citation type="journal article" date="2006" name="PLoS Biol.">
        <title>Macronuclear genome sequence of the ciliate Tetrahymena thermophila, a model eukaryote.</title>
        <authorList>
            <person name="Eisen J.A."/>
            <person name="Coyne R.S."/>
            <person name="Wu M."/>
            <person name="Wu D."/>
            <person name="Thiagarajan M."/>
            <person name="Wortman J.R."/>
            <person name="Badger J.H."/>
            <person name="Ren Q."/>
            <person name="Amedeo P."/>
            <person name="Jones K.M."/>
            <person name="Tallon L.J."/>
            <person name="Delcher A.L."/>
            <person name="Salzberg S.L."/>
            <person name="Silva J.C."/>
            <person name="Haas B.J."/>
            <person name="Majoros W.H."/>
            <person name="Farzad M."/>
            <person name="Carlton J.M."/>
            <person name="Smith R.K. Jr."/>
            <person name="Garg J."/>
            <person name="Pearlman R.E."/>
            <person name="Karrer K.M."/>
            <person name="Sun L."/>
            <person name="Manning G."/>
            <person name="Elde N.C."/>
            <person name="Turkewitz A.P."/>
            <person name="Asai D.J."/>
            <person name="Wilkes D.E."/>
            <person name="Wang Y."/>
            <person name="Cai H."/>
            <person name="Collins K."/>
            <person name="Stewart B.A."/>
            <person name="Lee S.R."/>
            <person name="Wilamowska K."/>
            <person name="Weinberg Z."/>
            <person name="Ruzzo W.L."/>
            <person name="Wloga D."/>
            <person name="Gaertig J."/>
            <person name="Frankel J."/>
            <person name="Tsao C.-C."/>
            <person name="Gorovsky M.A."/>
            <person name="Keeling P.J."/>
            <person name="Waller R.F."/>
            <person name="Patron N.J."/>
            <person name="Cherry J.M."/>
            <person name="Stover N.A."/>
            <person name="Krieger C.J."/>
            <person name="del Toro C."/>
            <person name="Ryder H.F."/>
            <person name="Williamson S.C."/>
            <person name="Barbeau R.A."/>
            <person name="Hamilton E.P."/>
            <person name="Orias E."/>
        </authorList>
    </citation>
    <scope>NUCLEOTIDE SEQUENCE [LARGE SCALE GENOMIC DNA]</scope>
    <source>
        <strain evidence="4">SB210</strain>
    </source>
</reference>
<sequence>MSQGQKQQQRTQNGIEEQKEDQRPMNQVSQFKRGNQNPMLNFRDMNEQIQIGYNNQENRLIKNQPSLVQQQPNPQQPVQNQQQLENALDQSQKQTQINKNLSQNNVNNPSQVSQNVNNILSKASDNQQLPQFYGKIKKKSRILKMFKDIFIFIHNGYMGYVKSKDGQDKKFEQKHQAKNKRNNDSFNVTWKQFKQDFSKSILKFVKIEDLKIEDSQNSKQNQYFFEIYFPTSKLVKESKNIELMNFHQLESEYVSEQQGQVQNNENLKKDSPNTTIWYFQANSINQLNEIKRCINETKNPPNQQQNKEAEKKVRDLEKEQREKLEQYKKNQEEGLKILQEERKKMEENERLKKEQEEKEIEELERKKKEQLQIQREVEEQNLKKKLENMKIGEKLKTAWNYQWMRSIEENIHQTHQIAKIYQKSQYMIHSQFAFIETCQNYLKEIIFNRALREDLQTIISINQNIVKTIDPQLSQFTSQKDSFVKCYHLQNILFKVVFYNGSHQMQLIDFVVNQFKQEFKLYNQLTDDIFEILAYDNYYQLRTPQCCLIEFAGCISLCVALENVDIKLLSKSEKIVTLQYDEKIKLRQELNPIYKQNSSKETELQNKKQQDDKNQNKQEKKEEEDPEEKKYEEILKQMIKEEYNITLSDQNNLKVLGSENESDFKEENNKIEVSSILKTLINHQRSNNKQYIIDLELSNYLLYLLDDNLYESFSKFNELIGQVSIYPKHTKTVIIYFKLSLNTQIKSIQHIVPEKKDFENTFSFNINNAQSSSSTVMQKLSDIKSQKSNQSNTNTQIQLPFQYDISQSQNLEKAQKDLALKYFLNDMLNLKLSILEPAQFRQYLKKYGIKCSELFELIPYLKYFQLGLQHIYVQILSRIIKKQFRYYIYFKIQEFQSSMNSLESQIQDQKVKIDIINQEINKLQIQDKEMEQDIQKLNNQLEQSKSNWQGEDSSFLIQIQQISLSQQSIKQQINDLNKNLYNEINYFNSLLSGDPSEDQTQYFLQNNSQYQDSSPQINKKLTLRNKSESLYSKTFSLKDLDKKNYKKIKTKFDIYLIENIRQFIKQVYFDYNLQNSKLSYWQSNIDPVLQERGIEIQKQIIPNGLFFQEICKQIGVESKPSEKINLFDFAGSTSIIIVKPFVKIKQYVNKQSTIYQLEEDFDKNLSSHLFMVTQSTIDLKFQISQTYSNVINEYKINSQKDNDPSALIEKSEDVLQSKSAIPQHHSQEQQNKILLGMQQNILYCQLKQLYEENQYSQIIQYQAEINQKFYPLQIEKCKILMLLFSIYVKIGNIQKAEEIFQQIMLNIDYNYGKDSIQLIQSIEELSNFYIKKKQFSQGLDYYFQIENILTNQVGYNHPKAAFCSSMIAEIFLKIGDSVKSIQYYEKSLDQYIDFEQTYFYSIIDVLLKLSELYYEKFDFMRSEDKSQKALQLYYIYKKNQNIQDQQSLDYAFLKLLNVSMKLMLQTKNFDQKKIMLYTQDFWLICLQVDIQSYPELVGESFMLCLILNLIEADYKERYYFVELINQINLYKNTIEILEDSNENKQQAEFERINVYFQQFYQEIKSNPLICQLISTILRVYYREISQIRPHFDIKCYLQNSNNFEYISKYPQMLNKVIQFAEIFASVIGFGQCKLFVSFDYDFQKFM</sequence>
<feature type="region of interest" description="Disordered" evidence="2">
    <location>
        <begin position="1"/>
        <end position="39"/>
    </location>
</feature>
<gene>
    <name evidence="3" type="ORF">TTHERM_00530190</name>
</gene>
<feature type="compositionally biased region" description="Low complexity" evidence="2">
    <location>
        <begin position="1"/>
        <end position="12"/>
    </location>
</feature>
<evidence type="ECO:0000313" key="3">
    <source>
        <dbReference type="EMBL" id="EAR85067.2"/>
    </source>
</evidence>
<dbReference type="InParanoid" id="I7LTD9"/>
<evidence type="ECO:0000256" key="2">
    <source>
        <dbReference type="SAM" id="MobiDB-lite"/>
    </source>
</evidence>
<dbReference type="InterPro" id="IPR011990">
    <property type="entry name" value="TPR-like_helical_dom_sf"/>
</dbReference>
<feature type="coiled-coil region" evidence="1">
    <location>
        <begin position="302"/>
        <end position="388"/>
    </location>
</feature>
<dbReference type="GO" id="GO:0005847">
    <property type="term" value="C:mRNA cleavage and polyadenylation specificity factor complex"/>
    <property type="evidence" value="ECO:0007669"/>
    <property type="project" value="TreeGrafter"/>
</dbReference>
<feature type="compositionally biased region" description="Polar residues" evidence="2">
    <location>
        <begin position="24"/>
        <end position="39"/>
    </location>
</feature>
<dbReference type="RefSeq" id="XP_001032730.2">
    <property type="nucleotide sequence ID" value="XM_001032730.2"/>
</dbReference>
<dbReference type="GO" id="GO:0031124">
    <property type="term" value="P:mRNA 3'-end processing"/>
    <property type="evidence" value="ECO:0007669"/>
    <property type="project" value="InterPro"/>
</dbReference>
<keyword evidence="4" id="KW-1185">Reference proteome</keyword>
<dbReference type="Proteomes" id="UP000009168">
    <property type="component" value="Unassembled WGS sequence"/>
</dbReference>
<dbReference type="EMBL" id="GG662522">
    <property type="protein sequence ID" value="EAR85067.2"/>
    <property type="molecule type" value="Genomic_DNA"/>
</dbReference>
<dbReference type="Gene3D" id="1.25.40.10">
    <property type="entry name" value="Tetratricopeptide repeat domain"/>
    <property type="match status" value="1"/>
</dbReference>
<dbReference type="PANTHER" id="PTHR22836:SF0">
    <property type="entry name" value="PRE-MRNA 3' END PROCESSING PROTEIN WDR33"/>
    <property type="match status" value="1"/>
</dbReference>
<dbReference type="GeneID" id="7832128"/>
<evidence type="ECO:0008006" key="5">
    <source>
        <dbReference type="Google" id="ProtNLM"/>
    </source>
</evidence>
<dbReference type="InterPro" id="IPR045245">
    <property type="entry name" value="Pfs2-like"/>
</dbReference>
<feature type="region of interest" description="Disordered" evidence="2">
    <location>
        <begin position="597"/>
        <end position="630"/>
    </location>
</feature>
<accession>I7LTD9</accession>
<dbReference type="PANTHER" id="PTHR22836">
    <property type="entry name" value="WD40 REPEAT PROTEIN"/>
    <property type="match status" value="1"/>
</dbReference>
<organism evidence="3 4">
    <name type="scientific">Tetrahymena thermophila (strain SB210)</name>
    <dbReference type="NCBI Taxonomy" id="312017"/>
    <lineage>
        <taxon>Eukaryota</taxon>
        <taxon>Sar</taxon>
        <taxon>Alveolata</taxon>
        <taxon>Ciliophora</taxon>
        <taxon>Intramacronucleata</taxon>
        <taxon>Oligohymenophorea</taxon>
        <taxon>Hymenostomatida</taxon>
        <taxon>Tetrahymenina</taxon>
        <taxon>Tetrahymenidae</taxon>
        <taxon>Tetrahymena</taxon>
    </lineage>
</organism>
<feature type="coiled-coil region" evidence="1">
    <location>
        <begin position="892"/>
        <end position="947"/>
    </location>
</feature>
<feature type="compositionally biased region" description="Low complexity" evidence="2">
    <location>
        <begin position="67"/>
        <end position="84"/>
    </location>
</feature>
<evidence type="ECO:0000256" key="1">
    <source>
        <dbReference type="SAM" id="Coils"/>
    </source>
</evidence>
<feature type="compositionally biased region" description="Basic and acidic residues" evidence="2">
    <location>
        <begin position="598"/>
        <end position="630"/>
    </location>
</feature>
<protein>
    <recommendedName>
        <fullName evidence="5">Tetratricopeptide repeat protein</fullName>
    </recommendedName>
</protein>
<dbReference type="KEGG" id="tet:TTHERM_00530190"/>
<feature type="region of interest" description="Disordered" evidence="2">
    <location>
        <begin position="67"/>
        <end position="93"/>
    </location>
</feature>
<dbReference type="SUPFAM" id="SSF48452">
    <property type="entry name" value="TPR-like"/>
    <property type="match status" value="1"/>
</dbReference>
<keyword evidence="1" id="KW-0175">Coiled coil</keyword>